<proteinExistence type="inferred from homology"/>
<keyword evidence="1" id="KW-0735">Signal-anchor</keyword>
<evidence type="ECO:0000313" key="3">
    <source>
        <dbReference type="EMBL" id="KAJ7353783.1"/>
    </source>
</evidence>
<keyword evidence="1" id="KW-0812">Transmembrane</keyword>
<dbReference type="Gene3D" id="3.90.550.10">
    <property type="entry name" value="Spore Coat Polysaccharide Biosynthesis Protein SpsA, Chain A"/>
    <property type="match status" value="1"/>
</dbReference>
<feature type="transmembrane region" description="Helical" evidence="1">
    <location>
        <begin position="12"/>
        <end position="30"/>
    </location>
</feature>
<comment type="similarity">
    <text evidence="1">Belongs to the glycosyltransferase 7 family.</text>
</comment>
<keyword evidence="1" id="KW-1133">Transmembrane helix</keyword>
<dbReference type="InterPro" id="IPR003859">
    <property type="entry name" value="Galactosyl_T"/>
</dbReference>
<dbReference type="AlphaFoldDB" id="A0A9W9YJD5"/>
<keyword evidence="1" id="KW-0808">Transferase</keyword>
<dbReference type="InterPro" id="IPR029044">
    <property type="entry name" value="Nucleotide-diphossugar_trans"/>
</dbReference>
<reference evidence="3" key="1">
    <citation type="submission" date="2023-01" db="EMBL/GenBank/DDBJ databases">
        <title>Genome assembly of the deep-sea coral Lophelia pertusa.</title>
        <authorList>
            <person name="Herrera S."/>
            <person name="Cordes E."/>
        </authorList>
    </citation>
    <scope>NUCLEOTIDE SEQUENCE</scope>
    <source>
        <strain evidence="3">USNM1676648</strain>
        <tissue evidence="3">Polyp</tissue>
    </source>
</reference>
<gene>
    <name evidence="3" type="ORF">OS493_032368</name>
</gene>
<dbReference type="PANTHER" id="PTHR19300">
    <property type="entry name" value="BETA-1,4-GALACTOSYLTRANSFERASE"/>
    <property type="match status" value="1"/>
</dbReference>
<dbReference type="GO" id="GO:0008378">
    <property type="term" value="F:galactosyltransferase activity"/>
    <property type="evidence" value="ECO:0007669"/>
    <property type="project" value="TreeGrafter"/>
</dbReference>
<accession>A0A9W9YJD5</accession>
<organism evidence="3 4">
    <name type="scientific">Desmophyllum pertusum</name>
    <dbReference type="NCBI Taxonomy" id="174260"/>
    <lineage>
        <taxon>Eukaryota</taxon>
        <taxon>Metazoa</taxon>
        <taxon>Cnidaria</taxon>
        <taxon>Anthozoa</taxon>
        <taxon>Hexacorallia</taxon>
        <taxon>Scleractinia</taxon>
        <taxon>Caryophylliina</taxon>
        <taxon>Caryophylliidae</taxon>
        <taxon>Desmophyllum</taxon>
    </lineage>
</organism>
<name>A0A9W9YJD5_9CNID</name>
<dbReference type="GO" id="GO:0005794">
    <property type="term" value="C:Golgi apparatus"/>
    <property type="evidence" value="ECO:0007669"/>
    <property type="project" value="TreeGrafter"/>
</dbReference>
<dbReference type="GO" id="GO:0005975">
    <property type="term" value="P:carbohydrate metabolic process"/>
    <property type="evidence" value="ECO:0007669"/>
    <property type="project" value="InterPro"/>
</dbReference>
<protein>
    <recommendedName>
        <fullName evidence="1">Beta-1,4-galactosyltransferase</fullName>
        <ecNumber evidence="1">2.4.1.-</ecNumber>
    </recommendedName>
</protein>
<dbReference type="Pfam" id="PF13733">
    <property type="entry name" value="Glyco_transf_7N"/>
    <property type="match status" value="1"/>
</dbReference>
<comment type="function">
    <text evidence="1">Catalyses the transfer of galactose onto proteins or lipids.</text>
</comment>
<keyword evidence="4" id="KW-1185">Reference proteome</keyword>
<dbReference type="Proteomes" id="UP001163046">
    <property type="component" value="Unassembled WGS sequence"/>
</dbReference>
<sequence>MTGLSKLKKFMLCAFIVATVSFLVMFYYSVNFSNYSKLLGLKQEGTSKRGIDRDLNEQTLFPVNSTAPSNFSDTGASKQREINMVITQPSLRSTSTEQKLVREDIKVLKNTTNSSNTKPTATGVIEQNKATKPNLAPNSNKESVGPLYVDEKIPKMKDVENEMSSEFKGGWVNKGGSWKPTECKARVKMALIIPYRNRYEQLSIFVRHMHPMLKRQNVDYRILVIEQAGDTVFNRAMLFNIGFKEALKFDQYDCFIFHDVDLIPEDDRNEYSCPSSPRHLSVAVDKFNYRQNTGKAAQANTAVNAIRKVQNVKDISPYWQRRPRTVCEAKGFCSTDEY</sequence>
<comment type="caution">
    <text evidence="3">The sequence shown here is derived from an EMBL/GenBank/DDBJ whole genome shotgun (WGS) entry which is preliminary data.</text>
</comment>
<keyword evidence="1" id="KW-0328">Glycosyltransferase</keyword>
<comment type="pathway">
    <text evidence="1">Protein modification; protein glycosylation.</text>
</comment>
<dbReference type="SUPFAM" id="SSF53448">
    <property type="entry name" value="Nucleotide-diphospho-sugar transferases"/>
    <property type="match status" value="1"/>
</dbReference>
<evidence type="ECO:0000313" key="4">
    <source>
        <dbReference type="Proteomes" id="UP001163046"/>
    </source>
</evidence>
<dbReference type="EMBL" id="MU827341">
    <property type="protein sequence ID" value="KAJ7353783.1"/>
    <property type="molecule type" value="Genomic_DNA"/>
</dbReference>
<keyword evidence="1" id="KW-0472">Membrane</keyword>
<keyword evidence="1" id="KW-0325">Glycoprotein</keyword>
<evidence type="ECO:0000259" key="2">
    <source>
        <dbReference type="Pfam" id="PF13733"/>
    </source>
</evidence>
<dbReference type="InterPro" id="IPR027995">
    <property type="entry name" value="Galactosyl_T_N"/>
</dbReference>
<dbReference type="PRINTS" id="PR02050">
    <property type="entry name" value="B14GALTRFASE"/>
</dbReference>
<dbReference type="OrthoDB" id="10016069at2759"/>
<evidence type="ECO:0000256" key="1">
    <source>
        <dbReference type="RuleBase" id="RU368121"/>
    </source>
</evidence>
<dbReference type="EC" id="2.4.1.-" evidence="1"/>
<feature type="domain" description="Galactosyltransferase N-terminal" evidence="2">
    <location>
        <begin position="139"/>
        <end position="274"/>
    </location>
</feature>
<dbReference type="PANTHER" id="PTHR19300:SF57">
    <property type="entry name" value="BETA-1,4-N-ACETYLGALACTOSAMINYLTRANSFERASE"/>
    <property type="match status" value="1"/>
</dbReference>